<name>A0A382BRM9_9ZZZZ</name>
<organism evidence="2">
    <name type="scientific">marine metagenome</name>
    <dbReference type="NCBI Taxonomy" id="408172"/>
    <lineage>
        <taxon>unclassified sequences</taxon>
        <taxon>metagenomes</taxon>
        <taxon>ecological metagenomes</taxon>
    </lineage>
</organism>
<dbReference type="AlphaFoldDB" id="A0A382BRM9"/>
<dbReference type="Pfam" id="PF09861">
    <property type="entry name" value="Lar_N"/>
    <property type="match status" value="1"/>
</dbReference>
<dbReference type="Gene3D" id="3.40.50.11440">
    <property type="match status" value="1"/>
</dbReference>
<gene>
    <name evidence="2" type="ORF">METZ01_LOCUS169340</name>
</gene>
<accession>A0A382BRM9</accession>
<evidence type="ECO:0000313" key="2">
    <source>
        <dbReference type="EMBL" id="SVB16486.1"/>
    </source>
</evidence>
<proteinExistence type="predicted"/>
<reference evidence="2" key="1">
    <citation type="submission" date="2018-05" db="EMBL/GenBank/DDBJ databases">
        <authorList>
            <person name="Lanie J.A."/>
            <person name="Ng W.-L."/>
            <person name="Kazmierczak K.M."/>
            <person name="Andrzejewski T.M."/>
            <person name="Davidsen T.M."/>
            <person name="Wayne K.J."/>
            <person name="Tettelin H."/>
            <person name="Glass J.I."/>
            <person name="Rusch D."/>
            <person name="Podicherti R."/>
            <person name="Tsui H.-C.T."/>
            <person name="Winkler M.E."/>
        </authorList>
    </citation>
    <scope>NUCLEOTIDE SEQUENCE</scope>
</reference>
<dbReference type="EMBL" id="UINC01031055">
    <property type="protein sequence ID" value="SVB16486.1"/>
    <property type="molecule type" value="Genomic_DNA"/>
</dbReference>
<dbReference type="GO" id="GO:0050043">
    <property type="term" value="F:lactate racemase activity"/>
    <property type="evidence" value="ECO:0007669"/>
    <property type="project" value="InterPro"/>
</dbReference>
<sequence length="301" mass="31123">MTDEFPQMFRVRQQFDATPPVDVAASVADGFAAIRGQLKPGMRVAVGVGSRGISNLAKVVAAVIGELKSAGAEPFILPAMGSHGGATPEGQAGLLADYGVTEASMGVPVRASMEAGSLGQVEGGQDVPWSREALAADGVIVINRVKPHTDFAGPMGSGLTKMLVVGLGKHAGASAYHAAALTLGYEAALMRLAKVVFARAPILGGVAIVENAMHDTARVEVLAADTIPGREPELCAEAATMMPALPFDEIDLLIVDQIGKNISGTGMDTNTIGRGVHGYNLMPGDALAKPFIWRIFVRGLT</sequence>
<feature type="domain" description="LarA-like N-terminal" evidence="1">
    <location>
        <begin position="54"/>
        <end position="181"/>
    </location>
</feature>
<dbReference type="InterPro" id="IPR018657">
    <property type="entry name" value="LarA-like_N"/>
</dbReference>
<feature type="non-terminal residue" evidence="2">
    <location>
        <position position="301"/>
    </location>
</feature>
<evidence type="ECO:0000259" key="1">
    <source>
        <dbReference type="Pfam" id="PF09861"/>
    </source>
</evidence>
<protein>
    <recommendedName>
        <fullName evidence="1">LarA-like N-terminal domain-containing protein</fullName>
    </recommendedName>
</protein>